<comment type="caution">
    <text evidence="4">The sequence shown here is derived from an EMBL/GenBank/DDBJ whole genome shotgun (WGS) entry which is preliminary data.</text>
</comment>
<dbReference type="SMART" id="SM00369">
    <property type="entry name" value="LRR_TYP"/>
    <property type="match status" value="3"/>
</dbReference>
<feature type="region of interest" description="Disordered" evidence="3">
    <location>
        <begin position="51"/>
        <end position="76"/>
    </location>
</feature>
<feature type="region of interest" description="Disordered" evidence="3">
    <location>
        <begin position="1"/>
        <end position="33"/>
    </location>
</feature>
<dbReference type="GO" id="GO:0005246">
    <property type="term" value="F:calcium channel regulator activity"/>
    <property type="evidence" value="ECO:0007669"/>
    <property type="project" value="TreeGrafter"/>
</dbReference>
<organism evidence="4 5">
    <name type="scientific">Amphibalanus amphitrite</name>
    <name type="common">Striped barnacle</name>
    <name type="synonym">Balanus amphitrite</name>
    <dbReference type="NCBI Taxonomy" id="1232801"/>
    <lineage>
        <taxon>Eukaryota</taxon>
        <taxon>Metazoa</taxon>
        <taxon>Ecdysozoa</taxon>
        <taxon>Arthropoda</taxon>
        <taxon>Crustacea</taxon>
        <taxon>Multicrustacea</taxon>
        <taxon>Cirripedia</taxon>
        <taxon>Thoracica</taxon>
        <taxon>Thoracicalcarea</taxon>
        <taxon>Balanomorpha</taxon>
        <taxon>Balanoidea</taxon>
        <taxon>Balanidae</taxon>
        <taxon>Amphibalaninae</taxon>
        <taxon>Amphibalanus</taxon>
    </lineage>
</organism>
<feature type="compositionally biased region" description="Polar residues" evidence="3">
    <location>
        <begin position="9"/>
        <end position="18"/>
    </location>
</feature>
<evidence type="ECO:0000313" key="5">
    <source>
        <dbReference type="Proteomes" id="UP000440578"/>
    </source>
</evidence>
<feature type="compositionally biased region" description="Pro residues" evidence="3">
    <location>
        <begin position="224"/>
        <end position="241"/>
    </location>
</feature>
<dbReference type="Proteomes" id="UP000440578">
    <property type="component" value="Unassembled WGS sequence"/>
</dbReference>
<gene>
    <name evidence="4" type="primary">gefL</name>
    <name evidence="4" type="ORF">FJT64_021838</name>
</gene>
<proteinExistence type="predicted"/>
<accession>A0A6A4WWB6</accession>
<keyword evidence="5" id="KW-1185">Reference proteome</keyword>
<dbReference type="Gene3D" id="3.80.10.10">
    <property type="entry name" value="Ribonuclease Inhibitor"/>
    <property type="match status" value="1"/>
</dbReference>
<feature type="region of interest" description="Disordered" evidence="3">
    <location>
        <begin position="206"/>
        <end position="242"/>
    </location>
</feature>
<name>A0A6A4WWB6_AMPAM</name>
<dbReference type="AlphaFoldDB" id="A0A6A4WWB6"/>
<dbReference type="InterPro" id="IPR027417">
    <property type="entry name" value="P-loop_NTPase"/>
</dbReference>
<keyword evidence="2" id="KW-0677">Repeat</keyword>
<evidence type="ECO:0000256" key="1">
    <source>
        <dbReference type="ARBA" id="ARBA00022614"/>
    </source>
</evidence>
<feature type="compositionally biased region" description="Low complexity" evidence="3">
    <location>
        <begin position="470"/>
        <end position="489"/>
    </location>
</feature>
<dbReference type="SUPFAM" id="SSF52058">
    <property type="entry name" value="L domain-like"/>
    <property type="match status" value="1"/>
</dbReference>
<dbReference type="PANTHER" id="PTHR45775">
    <property type="entry name" value="RAD, GEM/KIR FAMILY MEMBER 2, ISOFORM C"/>
    <property type="match status" value="1"/>
</dbReference>
<feature type="region of interest" description="Disordered" evidence="3">
    <location>
        <begin position="451"/>
        <end position="514"/>
    </location>
</feature>
<dbReference type="GO" id="GO:0009966">
    <property type="term" value="P:regulation of signal transduction"/>
    <property type="evidence" value="ECO:0007669"/>
    <property type="project" value="UniProtKB-ARBA"/>
</dbReference>
<dbReference type="Pfam" id="PF13855">
    <property type="entry name" value="LRR_8"/>
    <property type="match status" value="1"/>
</dbReference>
<evidence type="ECO:0000313" key="4">
    <source>
        <dbReference type="EMBL" id="KAF0306712.1"/>
    </source>
</evidence>
<dbReference type="Gene3D" id="3.40.50.300">
    <property type="entry name" value="P-loop containing nucleotide triphosphate hydrolases"/>
    <property type="match status" value="1"/>
</dbReference>
<reference evidence="4 5" key="1">
    <citation type="submission" date="2019-07" db="EMBL/GenBank/DDBJ databases">
        <title>Draft genome assembly of a fouling barnacle, Amphibalanus amphitrite (Darwin, 1854): The first reference genome for Thecostraca.</title>
        <authorList>
            <person name="Kim W."/>
        </authorList>
    </citation>
    <scope>NUCLEOTIDE SEQUENCE [LARGE SCALE GENOMIC DNA]</scope>
    <source>
        <strain evidence="4">SNU_AA5</strain>
        <tissue evidence="4">Soma without cirri and trophi</tissue>
    </source>
</reference>
<evidence type="ECO:0000256" key="2">
    <source>
        <dbReference type="ARBA" id="ARBA00022737"/>
    </source>
</evidence>
<feature type="compositionally biased region" description="Polar residues" evidence="3">
    <location>
        <begin position="530"/>
        <end position="552"/>
    </location>
</feature>
<feature type="region of interest" description="Disordered" evidence="3">
    <location>
        <begin position="528"/>
        <end position="552"/>
    </location>
</feature>
<evidence type="ECO:0000256" key="3">
    <source>
        <dbReference type="SAM" id="MobiDB-lite"/>
    </source>
</evidence>
<keyword evidence="1" id="KW-0433">Leucine-rich repeat</keyword>
<dbReference type="GO" id="GO:0005886">
    <property type="term" value="C:plasma membrane"/>
    <property type="evidence" value="ECO:0007669"/>
    <property type="project" value="TreeGrafter"/>
</dbReference>
<sequence>MTLREDQLLQVQGSQKGRSASFCVGGEGEPPGGVPADWAAPAAPRDLAAAARRSQSCRVQGARPRVRRRDKKGEALDLADAASTGCLTQGEPSYHPFLHKAPSCGKVFYQTVDGTVMQTYTPEGSPGGARRARRPPLPNVGTPEDSPALARRPTRTRALAGASQGRGSPSSRYKQRALEPDPEDPDAYRLRNFSLTAKGIVNRGDSFRVRRSSVQSGSAMPSTSPVPAPAAAAPPSPPPQPVSSFSVALLGATGVGKTALIDQFMSSECTNAYDRDRGVEFVVPVLDLSGLATAGDRAELELGEPELGQSGAGVELEGVKIDLSGGLLTSLPRSLLARRSILTTHLYLTGNRLRSLPDSLGSCLPLLTYLDVRDNLLDTLPAAIAQLAHLQVLLLQDNRISVLPPQLAALDVSPCADPAGQTSAGRSPGDPAGGQRRTLRLAVSMPGLEGQAGSALVSVPAPPPTEQHRQQQQRQQQQRPGPAAGPAETGAERRQRTAETSPKKLEPDDRQLQLRKLERQRRLWLLQRQSLSPHQHASDTRSAAASNPSQPL</sequence>
<dbReference type="InterPro" id="IPR003591">
    <property type="entry name" value="Leu-rich_rpt_typical-subtyp"/>
</dbReference>
<feature type="region of interest" description="Disordered" evidence="3">
    <location>
        <begin position="119"/>
        <end position="189"/>
    </location>
</feature>
<feature type="compositionally biased region" description="Low complexity" evidence="3">
    <location>
        <begin position="147"/>
        <end position="160"/>
    </location>
</feature>
<dbReference type="InterPro" id="IPR032675">
    <property type="entry name" value="LRR_dom_sf"/>
</dbReference>
<dbReference type="PANTHER" id="PTHR45775:SF6">
    <property type="entry name" value="RAD, GEM_KIR FAMILY MEMBER 2, ISOFORM C"/>
    <property type="match status" value="1"/>
</dbReference>
<dbReference type="OrthoDB" id="5239715at2759"/>
<dbReference type="SUPFAM" id="SSF52540">
    <property type="entry name" value="P-loop containing nucleoside triphosphate hydrolases"/>
    <property type="match status" value="1"/>
</dbReference>
<feature type="compositionally biased region" description="Low complexity" evidence="3">
    <location>
        <begin position="51"/>
        <end position="63"/>
    </location>
</feature>
<dbReference type="GO" id="GO:0005525">
    <property type="term" value="F:GTP binding"/>
    <property type="evidence" value="ECO:0007669"/>
    <property type="project" value="TreeGrafter"/>
</dbReference>
<dbReference type="InterPro" id="IPR001611">
    <property type="entry name" value="Leu-rich_rpt"/>
</dbReference>
<protein>
    <submittedName>
        <fullName evidence="4">Ras guanine nucleotide exchange factor L</fullName>
    </submittedName>
</protein>
<dbReference type="EMBL" id="VIIS01000639">
    <property type="protein sequence ID" value="KAF0306712.1"/>
    <property type="molecule type" value="Genomic_DNA"/>
</dbReference>
<dbReference type="InterPro" id="IPR051641">
    <property type="entry name" value="RGK_GTP-binding_reg"/>
</dbReference>
<feature type="compositionally biased region" description="Basic and acidic residues" evidence="3">
    <location>
        <begin position="490"/>
        <end position="514"/>
    </location>
</feature>